<protein>
    <submittedName>
        <fullName evidence="1">Uncharacterized protein</fullName>
    </submittedName>
</protein>
<proteinExistence type="predicted"/>
<evidence type="ECO:0000313" key="1">
    <source>
        <dbReference type="EMBL" id="GIY61825.1"/>
    </source>
</evidence>
<organism evidence="1 2">
    <name type="scientific">Caerostris extrusa</name>
    <name type="common">Bark spider</name>
    <name type="synonym">Caerostris bankana</name>
    <dbReference type="NCBI Taxonomy" id="172846"/>
    <lineage>
        <taxon>Eukaryota</taxon>
        <taxon>Metazoa</taxon>
        <taxon>Ecdysozoa</taxon>
        <taxon>Arthropoda</taxon>
        <taxon>Chelicerata</taxon>
        <taxon>Arachnida</taxon>
        <taxon>Araneae</taxon>
        <taxon>Araneomorphae</taxon>
        <taxon>Entelegynae</taxon>
        <taxon>Araneoidea</taxon>
        <taxon>Araneidae</taxon>
        <taxon>Caerostris</taxon>
    </lineage>
</organism>
<dbReference type="AlphaFoldDB" id="A0AAV4UV54"/>
<comment type="caution">
    <text evidence="1">The sequence shown here is derived from an EMBL/GenBank/DDBJ whole genome shotgun (WGS) entry which is preliminary data.</text>
</comment>
<evidence type="ECO:0000313" key="2">
    <source>
        <dbReference type="Proteomes" id="UP001054945"/>
    </source>
</evidence>
<dbReference type="EMBL" id="BPLR01013527">
    <property type="protein sequence ID" value="GIY61825.1"/>
    <property type="molecule type" value="Genomic_DNA"/>
</dbReference>
<sequence length="79" mass="8710">MNTTGVTAHKNNGTYDLRNTIYSLLSNYTPIISLQTFQNKNYSIRAASLHRSVPPLVACCQIPLCRKGPANNANDITQT</sequence>
<dbReference type="Proteomes" id="UP001054945">
    <property type="component" value="Unassembled WGS sequence"/>
</dbReference>
<accession>A0AAV4UV54</accession>
<keyword evidence="2" id="KW-1185">Reference proteome</keyword>
<name>A0AAV4UV54_CAEEX</name>
<gene>
    <name evidence="1" type="ORF">CEXT_179771</name>
</gene>
<reference evidence="1 2" key="1">
    <citation type="submission" date="2021-06" db="EMBL/GenBank/DDBJ databases">
        <title>Caerostris extrusa draft genome.</title>
        <authorList>
            <person name="Kono N."/>
            <person name="Arakawa K."/>
        </authorList>
    </citation>
    <scope>NUCLEOTIDE SEQUENCE [LARGE SCALE GENOMIC DNA]</scope>
</reference>